<reference evidence="9 10" key="1">
    <citation type="submission" date="2022-06" db="EMBL/GenBank/DDBJ databases">
        <title>Runella sp. S5 genome sequencing.</title>
        <authorList>
            <person name="Park S."/>
        </authorList>
    </citation>
    <scope>NUCLEOTIDE SEQUENCE [LARGE SCALE GENOMIC DNA]</scope>
    <source>
        <strain evidence="9 10">S5</strain>
    </source>
</reference>
<evidence type="ECO:0000256" key="1">
    <source>
        <dbReference type="ARBA" id="ARBA00022741"/>
    </source>
</evidence>
<sequence length="480" mass="53954">MILIVDDDIAVRTSLSLLMRKEKFDVATAQTPEEALIHLTENVIELVLLDMNFSNDTSGNDGLNLLAQIRQQDAHVPVILITGWATIDLAVKGMKIGAADFISKPWQNTHLMQSVRTALALREAKGKDLAANDQAPKEVNSGQRAANQSVSRRQLDRQYDFGQIIGQSESMLQILGTIGRIAATDASVLIMGESGTGKELIAEAIHQNSQRAKRPFVKVNLGGISTSLFESEMFGHIRGAFTDARYDRTGRFELANRGTIFLDEIGELDLSSQVKLLRVLQDRTFEILGSSKTKTLDVRVVCATNRNLEEMVAKGTFREDLLYRINLITIQLPSLRQRPDDIPLLVDFFVNNLRSIYSRPHLEVSRDALKWLKQLNLPGNIRQLKNLVERTILVSNNDILEVADFEQNYQPQSRPSDLISTKSPLPDVGSMTLEEMEIQMIRRAMEFHRGKVARVAKALGLTRSALYRRLEKYSIPFDEE</sequence>
<dbReference type="Proteomes" id="UP001204772">
    <property type="component" value="Unassembled WGS sequence"/>
</dbReference>
<dbReference type="InterPro" id="IPR027417">
    <property type="entry name" value="P-loop_NTPase"/>
</dbReference>
<keyword evidence="4" id="KW-0804">Transcription</keyword>
<comment type="caution">
    <text evidence="9">The sequence shown here is derived from an EMBL/GenBank/DDBJ whole genome shotgun (WGS) entry which is preliminary data.</text>
</comment>
<dbReference type="SUPFAM" id="SSF52172">
    <property type="entry name" value="CheY-like"/>
    <property type="match status" value="1"/>
</dbReference>
<dbReference type="PANTHER" id="PTHR32071">
    <property type="entry name" value="TRANSCRIPTIONAL REGULATORY PROTEIN"/>
    <property type="match status" value="1"/>
</dbReference>
<dbReference type="InterPro" id="IPR011006">
    <property type="entry name" value="CheY-like_superfamily"/>
</dbReference>
<dbReference type="RefSeq" id="WP_253532692.1">
    <property type="nucleotide sequence ID" value="NZ_JAMZEL010000017.1"/>
</dbReference>
<keyword evidence="5" id="KW-0597">Phosphoprotein</keyword>
<dbReference type="InterPro" id="IPR025662">
    <property type="entry name" value="Sigma_54_int_dom_ATP-bd_1"/>
</dbReference>
<dbReference type="Pfam" id="PF00072">
    <property type="entry name" value="Response_reg"/>
    <property type="match status" value="1"/>
</dbReference>
<gene>
    <name evidence="9" type="ORF">NCI00_26560</name>
</gene>
<evidence type="ECO:0000256" key="3">
    <source>
        <dbReference type="ARBA" id="ARBA00023015"/>
    </source>
</evidence>
<dbReference type="Pfam" id="PF25601">
    <property type="entry name" value="AAA_lid_14"/>
    <property type="match status" value="1"/>
</dbReference>
<dbReference type="Pfam" id="PF00158">
    <property type="entry name" value="Sigma54_activat"/>
    <property type="match status" value="1"/>
</dbReference>
<evidence type="ECO:0000259" key="8">
    <source>
        <dbReference type="PROSITE" id="PS50110"/>
    </source>
</evidence>
<keyword evidence="10" id="KW-1185">Reference proteome</keyword>
<keyword evidence="1" id="KW-0547">Nucleotide-binding</keyword>
<evidence type="ECO:0000256" key="2">
    <source>
        <dbReference type="ARBA" id="ARBA00022840"/>
    </source>
</evidence>
<evidence type="ECO:0000313" key="10">
    <source>
        <dbReference type="Proteomes" id="UP001204772"/>
    </source>
</evidence>
<dbReference type="Gene3D" id="1.10.10.60">
    <property type="entry name" value="Homeodomain-like"/>
    <property type="match status" value="1"/>
</dbReference>
<dbReference type="InterPro" id="IPR009057">
    <property type="entry name" value="Homeodomain-like_sf"/>
</dbReference>
<dbReference type="InterPro" id="IPR002078">
    <property type="entry name" value="Sigma_54_int"/>
</dbReference>
<evidence type="ECO:0000313" key="9">
    <source>
        <dbReference type="EMBL" id="MCP1386030.1"/>
    </source>
</evidence>
<keyword evidence="2" id="KW-0067">ATP-binding</keyword>
<dbReference type="PRINTS" id="PR01590">
    <property type="entry name" value="HTHFIS"/>
</dbReference>
<proteinExistence type="predicted"/>
<protein>
    <submittedName>
        <fullName evidence="9">Sigma-54 dependent transcriptional regulator</fullName>
    </submittedName>
</protein>
<dbReference type="EMBL" id="JAMZEL010000017">
    <property type="protein sequence ID" value="MCP1386030.1"/>
    <property type="molecule type" value="Genomic_DNA"/>
</dbReference>
<dbReference type="PROSITE" id="PS00675">
    <property type="entry name" value="SIGMA54_INTERACT_1"/>
    <property type="match status" value="1"/>
</dbReference>
<dbReference type="SUPFAM" id="SSF46689">
    <property type="entry name" value="Homeodomain-like"/>
    <property type="match status" value="1"/>
</dbReference>
<dbReference type="Gene3D" id="3.40.50.2300">
    <property type="match status" value="1"/>
</dbReference>
<organism evidence="9 10">
    <name type="scientific">Runella salmonicolor</name>
    <dbReference type="NCBI Taxonomy" id="2950278"/>
    <lineage>
        <taxon>Bacteria</taxon>
        <taxon>Pseudomonadati</taxon>
        <taxon>Bacteroidota</taxon>
        <taxon>Cytophagia</taxon>
        <taxon>Cytophagales</taxon>
        <taxon>Spirosomataceae</taxon>
        <taxon>Runella</taxon>
    </lineage>
</organism>
<dbReference type="Gene3D" id="3.40.50.300">
    <property type="entry name" value="P-loop containing nucleotide triphosphate hydrolases"/>
    <property type="match status" value="1"/>
</dbReference>
<dbReference type="SMART" id="SM00382">
    <property type="entry name" value="AAA"/>
    <property type="match status" value="1"/>
</dbReference>
<dbReference type="Gene3D" id="1.10.8.60">
    <property type="match status" value="1"/>
</dbReference>
<dbReference type="PROSITE" id="PS50110">
    <property type="entry name" value="RESPONSE_REGULATORY"/>
    <property type="match status" value="1"/>
</dbReference>
<dbReference type="CDD" id="cd00009">
    <property type="entry name" value="AAA"/>
    <property type="match status" value="1"/>
</dbReference>
<dbReference type="PROSITE" id="PS50045">
    <property type="entry name" value="SIGMA54_INTERACT_4"/>
    <property type="match status" value="1"/>
</dbReference>
<dbReference type="SMART" id="SM00448">
    <property type="entry name" value="REC"/>
    <property type="match status" value="1"/>
</dbReference>
<feature type="region of interest" description="Disordered" evidence="6">
    <location>
        <begin position="130"/>
        <end position="149"/>
    </location>
</feature>
<evidence type="ECO:0000259" key="7">
    <source>
        <dbReference type="PROSITE" id="PS50045"/>
    </source>
</evidence>
<keyword evidence="3" id="KW-0805">Transcription regulation</keyword>
<evidence type="ECO:0000256" key="4">
    <source>
        <dbReference type="ARBA" id="ARBA00023163"/>
    </source>
</evidence>
<name>A0ABT1FX30_9BACT</name>
<feature type="compositionally biased region" description="Polar residues" evidence="6">
    <location>
        <begin position="140"/>
        <end position="149"/>
    </location>
</feature>
<dbReference type="SUPFAM" id="SSF52540">
    <property type="entry name" value="P-loop containing nucleoside triphosphate hydrolases"/>
    <property type="match status" value="1"/>
</dbReference>
<dbReference type="PANTHER" id="PTHR32071:SF57">
    <property type="entry name" value="C4-DICARBOXYLATE TRANSPORT TRANSCRIPTIONAL REGULATORY PROTEIN DCTD"/>
    <property type="match status" value="1"/>
</dbReference>
<dbReference type="InterPro" id="IPR058031">
    <property type="entry name" value="AAA_lid_NorR"/>
</dbReference>
<dbReference type="InterPro" id="IPR002197">
    <property type="entry name" value="HTH_Fis"/>
</dbReference>
<evidence type="ECO:0000256" key="6">
    <source>
        <dbReference type="SAM" id="MobiDB-lite"/>
    </source>
</evidence>
<feature type="domain" description="Sigma-54 factor interaction" evidence="7">
    <location>
        <begin position="164"/>
        <end position="393"/>
    </location>
</feature>
<dbReference type="InterPro" id="IPR003593">
    <property type="entry name" value="AAA+_ATPase"/>
</dbReference>
<dbReference type="Pfam" id="PF02954">
    <property type="entry name" value="HTH_8"/>
    <property type="match status" value="1"/>
</dbReference>
<feature type="modified residue" description="4-aspartylphosphate" evidence="5">
    <location>
        <position position="50"/>
    </location>
</feature>
<accession>A0ABT1FX30</accession>
<feature type="domain" description="Response regulatory" evidence="8">
    <location>
        <begin position="1"/>
        <end position="119"/>
    </location>
</feature>
<dbReference type="InterPro" id="IPR001789">
    <property type="entry name" value="Sig_transdc_resp-reg_receiver"/>
</dbReference>
<evidence type="ECO:0000256" key="5">
    <source>
        <dbReference type="PROSITE-ProRule" id="PRU00169"/>
    </source>
</evidence>